<dbReference type="GO" id="GO:0005737">
    <property type="term" value="C:cytoplasm"/>
    <property type="evidence" value="ECO:0007669"/>
    <property type="project" value="UniProtKB-ARBA"/>
</dbReference>
<dbReference type="InterPro" id="IPR026564">
    <property type="entry name" value="Transcrip_reg_TACO1-like_dom3"/>
</dbReference>
<dbReference type="Gene3D" id="3.30.70.980">
    <property type="match status" value="1"/>
</dbReference>
<dbReference type="Proteomes" id="UP000229112">
    <property type="component" value="Unassembled WGS sequence"/>
</dbReference>
<feature type="domain" description="TACO1/YebC-like second and third" evidence="4">
    <location>
        <begin position="81"/>
        <end position="134"/>
    </location>
</feature>
<evidence type="ECO:0000313" key="7">
    <source>
        <dbReference type="Proteomes" id="UP000229112"/>
    </source>
</evidence>
<proteinExistence type="inferred from homology"/>
<dbReference type="EMBL" id="PFAY01000004">
    <property type="protein sequence ID" value="PIT93313.1"/>
    <property type="molecule type" value="Genomic_DNA"/>
</dbReference>
<dbReference type="InterPro" id="IPR002876">
    <property type="entry name" value="Transcrip_reg_TACO1-like"/>
</dbReference>
<dbReference type="PANTHER" id="PTHR12532">
    <property type="entry name" value="TRANSLATIONAL ACTIVATOR OF CYTOCHROME C OXIDASE 1"/>
    <property type="match status" value="1"/>
</dbReference>
<evidence type="ECO:0000259" key="4">
    <source>
        <dbReference type="Pfam" id="PF01709"/>
    </source>
</evidence>
<evidence type="ECO:0000256" key="2">
    <source>
        <dbReference type="ARBA" id="ARBA00023015"/>
    </source>
</evidence>
<dbReference type="InterPro" id="IPR017856">
    <property type="entry name" value="Integrase-like_N"/>
</dbReference>
<comment type="similarity">
    <text evidence="1">Belongs to the TACO1 family.</text>
</comment>
<sequence>MSGHNKWSKIKHKKAASDQRKSIAFSKYLSLISTSAKEDPDPKTNPRLRSLIEDAKKNNVPSSNILKALSKASEKKNLTPFIFELYGTENVAIIVLASTDNSNRTAQELKMITNKNGLKDADPGSVLWNFVKEGREYKPKFIQKVQNKDALLKVVNLFLEHPDVDKVITNSNL</sequence>
<evidence type="ECO:0008006" key="8">
    <source>
        <dbReference type="Google" id="ProtNLM"/>
    </source>
</evidence>
<dbReference type="PANTHER" id="PTHR12532:SF0">
    <property type="entry name" value="TRANSLATIONAL ACTIVATOR OF CYTOCHROME C OXIDASE 1"/>
    <property type="match status" value="1"/>
</dbReference>
<dbReference type="InterPro" id="IPR048300">
    <property type="entry name" value="TACO1_YebC-like_2nd/3rd_dom"/>
</dbReference>
<evidence type="ECO:0000256" key="1">
    <source>
        <dbReference type="ARBA" id="ARBA00008724"/>
    </source>
</evidence>
<feature type="domain" description="TACO1/YebC-like N-terminal" evidence="5">
    <location>
        <begin position="5"/>
        <end position="74"/>
    </location>
</feature>
<dbReference type="AlphaFoldDB" id="A0A2M6WKL6"/>
<dbReference type="Pfam" id="PF20772">
    <property type="entry name" value="TACO1_YebC_N"/>
    <property type="match status" value="1"/>
</dbReference>
<dbReference type="InterPro" id="IPR049083">
    <property type="entry name" value="TACO1_YebC_N"/>
</dbReference>
<dbReference type="FunFam" id="1.10.10.200:FF:000002">
    <property type="entry name" value="Probable transcriptional regulatory protein CLM62_37755"/>
    <property type="match status" value="1"/>
</dbReference>
<dbReference type="SUPFAM" id="SSF75625">
    <property type="entry name" value="YebC-like"/>
    <property type="match status" value="1"/>
</dbReference>
<evidence type="ECO:0000313" key="6">
    <source>
        <dbReference type="EMBL" id="PIT93313.1"/>
    </source>
</evidence>
<dbReference type="InterPro" id="IPR029072">
    <property type="entry name" value="YebC-like"/>
</dbReference>
<comment type="caution">
    <text evidence="6">The sequence shown here is derived from an EMBL/GenBank/DDBJ whole genome shotgun (WGS) entry which is preliminary data.</text>
</comment>
<organism evidence="6 7">
    <name type="scientific">Candidatus Harrisonbacteria bacterium CG10_big_fil_rev_8_21_14_0_10_38_8</name>
    <dbReference type="NCBI Taxonomy" id="1974582"/>
    <lineage>
        <taxon>Bacteria</taxon>
        <taxon>Candidatus Harrisoniibacteriota</taxon>
    </lineage>
</organism>
<reference evidence="7" key="1">
    <citation type="submission" date="2017-09" db="EMBL/GenBank/DDBJ databases">
        <title>Depth-based differentiation of microbial function through sediment-hosted aquifers and enrichment of novel symbionts in the deep terrestrial subsurface.</title>
        <authorList>
            <person name="Probst A.J."/>
            <person name="Ladd B."/>
            <person name="Jarett J.K."/>
            <person name="Geller-Mcgrath D.E."/>
            <person name="Sieber C.M.K."/>
            <person name="Emerson J.B."/>
            <person name="Anantharaman K."/>
            <person name="Thomas B.C."/>
            <person name="Malmstrom R."/>
            <person name="Stieglmeier M."/>
            <person name="Klingl A."/>
            <person name="Woyke T."/>
            <person name="Ryan C.M."/>
            <person name="Banfield J.F."/>
        </authorList>
    </citation>
    <scope>NUCLEOTIDE SEQUENCE [LARGE SCALE GENOMIC DNA]</scope>
</reference>
<accession>A0A2M6WKL6</accession>
<evidence type="ECO:0000256" key="3">
    <source>
        <dbReference type="ARBA" id="ARBA00023163"/>
    </source>
</evidence>
<dbReference type="Pfam" id="PF01709">
    <property type="entry name" value="Transcrip_reg"/>
    <property type="match status" value="1"/>
</dbReference>
<gene>
    <name evidence="6" type="ORF">COU06_00600</name>
</gene>
<evidence type="ECO:0000259" key="5">
    <source>
        <dbReference type="Pfam" id="PF20772"/>
    </source>
</evidence>
<name>A0A2M6WKL6_9BACT</name>
<dbReference type="Gene3D" id="1.10.10.200">
    <property type="match status" value="1"/>
</dbReference>
<protein>
    <recommendedName>
        <fullName evidence="8">YebC/PmpR family DNA-binding transcriptional regulator</fullName>
    </recommendedName>
</protein>
<keyword evidence="3" id="KW-0804">Transcription</keyword>
<keyword evidence="2" id="KW-0805">Transcription regulation</keyword>